<dbReference type="GO" id="GO:0015499">
    <property type="term" value="F:formate transmembrane transporter activity"/>
    <property type="evidence" value="ECO:0007669"/>
    <property type="project" value="TreeGrafter"/>
</dbReference>
<dbReference type="AlphaFoldDB" id="A0A2X4W385"/>
<keyword evidence="4 6" id="KW-0472">Membrane</keyword>
<keyword evidence="8" id="KW-1185">Reference proteome</keyword>
<dbReference type="InterPro" id="IPR000292">
    <property type="entry name" value="For/NO2_transpt"/>
</dbReference>
<dbReference type="Pfam" id="PF01226">
    <property type="entry name" value="Form_Nir_trans"/>
    <property type="match status" value="1"/>
</dbReference>
<dbReference type="PROSITE" id="PS01006">
    <property type="entry name" value="FORMATE_NITRITE_TP_2"/>
    <property type="match status" value="1"/>
</dbReference>
<feature type="transmembrane region" description="Helical" evidence="6">
    <location>
        <begin position="26"/>
        <end position="49"/>
    </location>
</feature>
<accession>A0A2X4W385</accession>
<feature type="transmembrane region" description="Helical" evidence="6">
    <location>
        <begin position="104"/>
        <end position="127"/>
    </location>
</feature>
<dbReference type="EMBL" id="LS483476">
    <property type="protein sequence ID" value="SQI53372.1"/>
    <property type="molecule type" value="Genomic_DNA"/>
</dbReference>
<organism evidence="7 8">
    <name type="scientific">Lederbergia lenta</name>
    <name type="common">Bacillus lentus</name>
    <dbReference type="NCBI Taxonomy" id="1467"/>
    <lineage>
        <taxon>Bacteria</taxon>
        <taxon>Bacillati</taxon>
        <taxon>Bacillota</taxon>
        <taxon>Bacilli</taxon>
        <taxon>Bacillales</taxon>
        <taxon>Bacillaceae</taxon>
        <taxon>Lederbergia</taxon>
    </lineage>
</organism>
<feature type="transmembrane region" description="Helical" evidence="6">
    <location>
        <begin position="154"/>
        <end position="173"/>
    </location>
</feature>
<gene>
    <name evidence="7" type="primary">nirC</name>
    <name evidence="7" type="ORF">NCTC4824_00850</name>
</gene>
<evidence type="ECO:0000256" key="3">
    <source>
        <dbReference type="ARBA" id="ARBA00022989"/>
    </source>
</evidence>
<dbReference type="PROSITE" id="PS01005">
    <property type="entry name" value="FORMATE_NITRITE_TP_1"/>
    <property type="match status" value="1"/>
</dbReference>
<dbReference type="Gene3D" id="1.20.1080.10">
    <property type="entry name" value="Glycerol uptake facilitator protein"/>
    <property type="match status" value="1"/>
</dbReference>
<dbReference type="GO" id="GO:0005886">
    <property type="term" value="C:plasma membrane"/>
    <property type="evidence" value="ECO:0007669"/>
    <property type="project" value="TreeGrafter"/>
</dbReference>
<dbReference type="InterPro" id="IPR023271">
    <property type="entry name" value="Aquaporin-like"/>
</dbReference>
<dbReference type="NCBIfam" id="TIGR00790">
    <property type="entry name" value="fnt"/>
    <property type="match status" value="1"/>
</dbReference>
<dbReference type="STRING" id="1348624.GCA_001591545_03408"/>
<keyword evidence="3 6" id="KW-1133">Transmembrane helix</keyword>
<evidence type="ECO:0000256" key="6">
    <source>
        <dbReference type="SAM" id="Phobius"/>
    </source>
</evidence>
<sequence>MKETIDIFANTAVTKVNQLKSSKSKYITLAMLAGFFVGLGIILIFTIGGLLAPANFAGTKIVMGVSFGIALSLVIMAGADLFTGNNMIMTIGTMMKRTTWYETIKVWIFSYFGNFAGSVLVAVLFFYSGLAVGDTAEFITGTASAKMNAPFMELLVRGILCNILVCLAVWCSVKLKDETAKLIMIFWCLFAFITSGFEHSVANMTLLSISLMIPHPETISLAGMAANLIPVSIGNIIGGTIFIGAAYWYGITEKEEKVQPVISEKHRKEA</sequence>
<evidence type="ECO:0000256" key="4">
    <source>
        <dbReference type="ARBA" id="ARBA00023136"/>
    </source>
</evidence>
<evidence type="ECO:0000313" key="7">
    <source>
        <dbReference type="EMBL" id="SQI53372.1"/>
    </source>
</evidence>
<evidence type="ECO:0000256" key="5">
    <source>
        <dbReference type="ARBA" id="ARBA00049660"/>
    </source>
</evidence>
<proteinExistence type="inferred from homology"/>
<evidence type="ECO:0000256" key="2">
    <source>
        <dbReference type="ARBA" id="ARBA00022692"/>
    </source>
</evidence>
<evidence type="ECO:0000313" key="8">
    <source>
        <dbReference type="Proteomes" id="UP000249134"/>
    </source>
</evidence>
<dbReference type="InterPro" id="IPR024002">
    <property type="entry name" value="For/NO2_transpt_CS"/>
</dbReference>
<dbReference type="PANTHER" id="PTHR30520">
    <property type="entry name" value="FORMATE TRANSPORTER-RELATED"/>
    <property type="match status" value="1"/>
</dbReference>
<dbReference type="Proteomes" id="UP000249134">
    <property type="component" value="Chromosome 1"/>
</dbReference>
<dbReference type="RefSeq" id="WP_066144992.1">
    <property type="nucleotide sequence ID" value="NZ_CBCSGM010000007.1"/>
</dbReference>
<dbReference type="KEGG" id="blen:NCTC4824_00850"/>
<keyword evidence="2 6" id="KW-0812">Transmembrane</keyword>
<reference evidence="7 8" key="1">
    <citation type="submission" date="2018-06" db="EMBL/GenBank/DDBJ databases">
        <authorList>
            <consortium name="Pathogen Informatics"/>
            <person name="Doyle S."/>
        </authorList>
    </citation>
    <scope>NUCLEOTIDE SEQUENCE [LARGE SCALE GENOMIC DNA]</scope>
    <source>
        <strain evidence="7 8">NCTC4824</strain>
    </source>
</reference>
<comment type="similarity">
    <text evidence="5">Belongs to the FNT transporter (TC 1.A.16) family.</text>
</comment>
<feature type="transmembrane region" description="Helical" evidence="6">
    <location>
        <begin position="61"/>
        <end position="83"/>
    </location>
</feature>
<name>A0A2X4W385_LEDLE</name>
<feature type="transmembrane region" description="Helical" evidence="6">
    <location>
        <begin position="185"/>
        <end position="213"/>
    </location>
</feature>
<comment type="subcellular location">
    <subcellularLocation>
        <location evidence="1">Membrane</location>
        <topology evidence="1">Multi-pass membrane protein</topology>
    </subcellularLocation>
</comment>
<evidence type="ECO:0000256" key="1">
    <source>
        <dbReference type="ARBA" id="ARBA00004141"/>
    </source>
</evidence>
<dbReference type="PANTHER" id="PTHR30520:SF8">
    <property type="entry name" value="NITRITE TRANSPORTER NIRC"/>
    <property type="match status" value="1"/>
</dbReference>
<protein>
    <submittedName>
        <fullName evidence="7">Formate/nitrite transporter</fullName>
    </submittedName>
</protein>
<feature type="transmembrane region" description="Helical" evidence="6">
    <location>
        <begin position="225"/>
        <end position="249"/>
    </location>
</feature>